<organism evidence="3 4">
    <name type="scientific">Alloacidobacterium dinghuense</name>
    <dbReference type="NCBI Taxonomy" id="2763107"/>
    <lineage>
        <taxon>Bacteria</taxon>
        <taxon>Pseudomonadati</taxon>
        <taxon>Acidobacteriota</taxon>
        <taxon>Terriglobia</taxon>
        <taxon>Terriglobales</taxon>
        <taxon>Acidobacteriaceae</taxon>
        <taxon>Alloacidobacterium</taxon>
    </lineage>
</organism>
<sequence>MRVIALEEAFLHHKLRALYSPAYVRLLDMVGDRLTNVGQDRIRRMDAAGIDLQVLSHVQPGVQALECDLAIRLSREVNDWLAERISQYPTRFAGFAMLPMQSPADAADELERTVTQFGFKGALINGHTQGRYLDEESFAPIFERAQALDVPIYIHPTDPPQSIIDTYYKDSPAMMQSWGWQVETGTHLLKLISSGVFDRYPRLKIIVGHMGELIPFTLKRVNAAITMGNWLLKEQKGMQKSLLCYMRANVFITTSGFFDQAALQCAVAELGIDNVLFSVDDPFGDNFEGVDFLRKAQLSNEDREKLAYRNAERVLRLSSATHSQRGSSHSFFSFKANIKAKMARMMLSFLVR</sequence>
<feature type="domain" description="Amidohydrolase-related" evidence="2">
    <location>
        <begin position="44"/>
        <end position="317"/>
    </location>
</feature>
<reference evidence="3 4" key="1">
    <citation type="submission" date="2020-08" db="EMBL/GenBank/DDBJ databases">
        <title>Edaphobacter telluris sp. nov. and Acidobacterium dinghuensis sp. nov., two acidobacteria isolated from forest soil.</title>
        <authorList>
            <person name="Fu J."/>
            <person name="Qiu L."/>
        </authorList>
    </citation>
    <scope>NUCLEOTIDE SEQUENCE [LARGE SCALE GENOMIC DNA]</scope>
    <source>
        <strain evidence="3">4Y35</strain>
    </source>
</reference>
<dbReference type="InterPro" id="IPR006680">
    <property type="entry name" value="Amidohydro-rel"/>
</dbReference>
<evidence type="ECO:0000256" key="1">
    <source>
        <dbReference type="ARBA" id="ARBA00023239"/>
    </source>
</evidence>
<dbReference type="SUPFAM" id="SSF51556">
    <property type="entry name" value="Metallo-dependent hydrolases"/>
    <property type="match status" value="1"/>
</dbReference>
<proteinExistence type="predicted"/>
<keyword evidence="3" id="KW-0378">Hydrolase</keyword>
<dbReference type="InterPro" id="IPR032465">
    <property type="entry name" value="ACMSD"/>
</dbReference>
<dbReference type="GO" id="GO:0016831">
    <property type="term" value="F:carboxy-lyase activity"/>
    <property type="evidence" value="ECO:0007669"/>
    <property type="project" value="InterPro"/>
</dbReference>
<dbReference type="RefSeq" id="WP_186741846.1">
    <property type="nucleotide sequence ID" value="NZ_CP060394.1"/>
</dbReference>
<dbReference type="Proteomes" id="UP000515312">
    <property type="component" value="Chromosome"/>
</dbReference>
<dbReference type="Gene3D" id="3.20.20.140">
    <property type="entry name" value="Metal-dependent hydrolases"/>
    <property type="match status" value="1"/>
</dbReference>
<dbReference type="AlphaFoldDB" id="A0A7G8BFJ2"/>
<dbReference type="GO" id="GO:0019748">
    <property type="term" value="P:secondary metabolic process"/>
    <property type="evidence" value="ECO:0007669"/>
    <property type="project" value="TreeGrafter"/>
</dbReference>
<dbReference type="InterPro" id="IPR032466">
    <property type="entry name" value="Metal_Hydrolase"/>
</dbReference>
<dbReference type="GO" id="GO:0005829">
    <property type="term" value="C:cytosol"/>
    <property type="evidence" value="ECO:0007669"/>
    <property type="project" value="TreeGrafter"/>
</dbReference>
<dbReference type="EMBL" id="CP060394">
    <property type="protein sequence ID" value="QNI31312.1"/>
    <property type="molecule type" value="Genomic_DNA"/>
</dbReference>
<protein>
    <submittedName>
        <fullName evidence="3">Amidohydrolase</fullName>
    </submittedName>
</protein>
<dbReference type="PANTHER" id="PTHR21240">
    <property type="entry name" value="2-AMINO-3-CARBOXYLMUCONATE-6-SEMIALDEHYDE DECARBOXYLASE"/>
    <property type="match status" value="1"/>
</dbReference>
<dbReference type="PANTHER" id="PTHR21240:SF30">
    <property type="entry name" value="AMIDOHYDROLASE-RELATED DOMAIN-CONTAINING PROTEIN-RELATED"/>
    <property type="match status" value="1"/>
</dbReference>
<accession>A0A7G8BFJ2</accession>
<dbReference type="KEGG" id="adin:H7849_19800"/>
<name>A0A7G8BFJ2_9BACT</name>
<keyword evidence="4" id="KW-1185">Reference proteome</keyword>
<gene>
    <name evidence="3" type="ORF">H7849_19800</name>
</gene>
<dbReference type="Pfam" id="PF04909">
    <property type="entry name" value="Amidohydro_2"/>
    <property type="match status" value="1"/>
</dbReference>
<keyword evidence="1" id="KW-0456">Lyase</keyword>
<evidence type="ECO:0000313" key="3">
    <source>
        <dbReference type="EMBL" id="QNI31312.1"/>
    </source>
</evidence>
<dbReference type="GO" id="GO:0016787">
    <property type="term" value="F:hydrolase activity"/>
    <property type="evidence" value="ECO:0007669"/>
    <property type="project" value="UniProtKB-KW"/>
</dbReference>
<evidence type="ECO:0000313" key="4">
    <source>
        <dbReference type="Proteomes" id="UP000515312"/>
    </source>
</evidence>
<evidence type="ECO:0000259" key="2">
    <source>
        <dbReference type="Pfam" id="PF04909"/>
    </source>
</evidence>